<sequence length="71" mass="7632">MTAIQKSHADFLPTWHGTIAQQGRELSLRHIAASVAYVPSANHAPASRARTRTRGTSARQRLPQSAGSPLS</sequence>
<proteinExistence type="predicted"/>
<dbReference type="OrthoDB" id="9878092at2"/>
<name>A0A229VVN5_9BIFI</name>
<dbReference type="EMBL" id="NEWD01000033">
    <property type="protein sequence ID" value="OXM99687.1"/>
    <property type="molecule type" value="Genomic_DNA"/>
</dbReference>
<dbReference type="RefSeq" id="WP_143248637.1">
    <property type="nucleotide sequence ID" value="NZ_NEWD01000033.1"/>
</dbReference>
<dbReference type="AlphaFoldDB" id="A0A229VVN5"/>
<gene>
    <name evidence="2" type="ORF">Tam10B_2070</name>
</gene>
<evidence type="ECO:0000313" key="3">
    <source>
        <dbReference type="Proteomes" id="UP000215433"/>
    </source>
</evidence>
<evidence type="ECO:0000313" key="2">
    <source>
        <dbReference type="EMBL" id="OXM99687.1"/>
    </source>
</evidence>
<reference evidence="2 3" key="1">
    <citation type="submission" date="2017-05" db="EMBL/GenBank/DDBJ databases">
        <title>Bifidobacterium vansinderenii sp. nov.</title>
        <authorList>
            <person name="Lugli G.A."/>
            <person name="Duranti S."/>
            <person name="Mangifesta M."/>
        </authorList>
    </citation>
    <scope>NUCLEOTIDE SEQUENCE [LARGE SCALE GENOMIC DNA]</scope>
    <source>
        <strain evidence="2 3">Tam10B</strain>
    </source>
</reference>
<feature type="region of interest" description="Disordered" evidence="1">
    <location>
        <begin position="39"/>
        <end position="71"/>
    </location>
</feature>
<accession>A0A229VVN5</accession>
<feature type="compositionally biased region" description="Polar residues" evidence="1">
    <location>
        <begin position="62"/>
        <end position="71"/>
    </location>
</feature>
<protein>
    <submittedName>
        <fullName evidence="2">Uncharacterized protein</fullName>
    </submittedName>
</protein>
<keyword evidence="3" id="KW-1185">Reference proteome</keyword>
<dbReference type="Proteomes" id="UP000215433">
    <property type="component" value="Unassembled WGS sequence"/>
</dbReference>
<comment type="caution">
    <text evidence="2">The sequence shown here is derived from an EMBL/GenBank/DDBJ whole genome shotgun (WGS) entry which is preliminary data.</text>
</comment>
<evidence type="ECO:0000256" key="1">
    <source>
        <dbReference type="SAM" id="MobiDB-lite"/>
    </source>
</evidence>
<organism evidence="2 3">
    <name type="scientific">Bifidobacterium vansinderenii</name>
    <dbReference type="NCBI Taxonomy" id="1984871"/>
    <lineage>
        <taxon>Bacteria</taxon>
        <taxon>Bacillati</taxon>
        <taxon>Actinomycetota</taxon>
        <taxon>Actinomycetes</taxon>
        <taxon>Bifidobacteriales</taxon>
        <taxon>Bifidobacteriaceae</taxon>
        <taxon>Bifidobacterium</taxon>
    </lineage>
</organism>